<accession>A0ABN9VK54</accession>
<feature type="transmembrane region" description="Helical" evidence="1">
    <location>
        <begin position="274"/>
        <end position="293"/>
    </location>
</feature>
<keyword evidence="1" id="KW-0472">Membrane</keyword>
<dbReference type="InterPro" id="IPR018490">
    <property type="entry name" value="cNMP-bd_dom_sf"/>
</dbReference>
<dbReference type="PANTHER" id="PTHR45689:SF5">
    <property type="entry name" value="I[[H]] CHANNEL, ISOFORM E"/>
    <property type="match status" value="1"/>
</dbReference>
<dbReference type="SUPFAM" id="SSF81324">
    <property type="entry name" value="Voltage-gated potassium channels"/>
    <property type="match status" value="1"/>
</dbReference>
<comment type="caution">
    <text evidence="2">The sequence shown here is derived from an EMBL/GenBank/DDBJ whole genome shotgun (WGS) entry which is preliminary data.</text>
</comment>
<evidence type="ECO:0000313" key="3">
    <source>
        <dbReference type="Proteomes" id="UP001189429"/>
    </source>
</evidence>
<evidence type="ECO:0000256" key="1">
    <source>
        <dbReference type="SAM" id="Phobius"/>
    </source>
</evidence>
<feature type="transmembrane region" description="Helical" evidence="1">
    <location>
        <begin position="419"/>
        <end position="441"/>
    </location>
</feature>
<dbReference type="Proteomes" id="UP001189429">
    <property type="component" value="Unassembled WGS sequence"/>
</dbReference>
<dbReference type="InterPro" id="IPR051413">
    <property type="entry name" value="K/Na_HCN_channel"/>
</dbReference>
<dbReference type="EMBL" id="CAUYUJ010017171">
    <property type="protein sequence ID" value="CAK0872505.1"/>
    <property type="molecule type" value="Genomic_DNA"/>
</dbReference>
<evidence type="ECO:0008006" key="4">
    <source>
        <dbReference type="Google" id="ProtNLM"/>
    </source>
</evidence>
<keyword evidence="1" id="KW-1133">Transmembrane helix</keyword>
<sequence length="602" mass="67293">MPMADARRQAPSPLNDLLAADARATEYGRASADEVLDGVRELLRGQRRLEQTMASLAQVPVGTPTPTEGTVKGTPSAAEDCCFLHASEGAEIWQMRSSYEQPWTPVTSGVPFQDSTCFGPLVGMGGFDSHTSENQLWLDRVEVREELVDCGSVEQLTRECSKESATLRLRSMRSPSSSNILVNFTDGSPRNQHPIRPRRWTMQHPTSPPRSIAELRHAVLKRLTWRRFSKCSVVSPASTARAWVDGLSLIVLGYNLSSIPYFLAFDVDEGSNPWVVLEGVSLVFWFVDMLMNFRTGYYEDGHLHMRPGRIARNYLRGSFFLDFFTLTALTGSLLNIGKFAAILVWINHTIACFWCFLGREDAVSDTGYTWMNLAGATGEGPTYSAYGVSYQYTTAFHWSLTQMTPGSMQVVPVNSVERIFNICCLMGGLMVFSTLVSAISASVAQLKIDMQGHSREMGRLSAFLHRSHIHPEIRMQVCKQVKVKLMHRRPLVVKDLQSPGVLDMLSLSLRHTLQLQLCNPHFLEHPLLNFCSNTDIAMWEEICMTCANFSVLVKGDNLFVFGAKAEGMYFVVHGPLLYDLDDSFRTRVSKEAETGAWLSEAL</sequence>
<organism evidence="2 3">
    <name type="scientific">Prorocentrum cordatum</name>
    <dbReference type="NCBI Taxonomy" id="2364126"/>
    <lineage>
        <taxon>Eukaryota</taxon>
        <taxon>Sar</taxon>
        <taxon>Alveolata</taxon>
        <taxon>Dinophyceae</taxon>
        <taxon>Prorocentrales</taxon>
        <taxon>Prorocentraceae</taxon>
        <taxon>Prorocentrum</taxon>
    </lineage>
</organism>
<keyword evidence="1" id="KW-0812">Transmembrane</keyword>
<feature type="transmembrane region" description="Helical" evidence="1">
    <location>
        <begin position="242"/>
        <end position="262"/>
    </location>
</feature>
<gene>
    <name evidence="2" type="ORF">PCOR1329_LOCUS57952</name>
</gene>
<feature type="transmembrane region" description="Helical" evidence="1">
    <location>
        <begin position="314"/>
        <end position="333"/>
    </location>
</feature>
<keyword evidence="3" id="KW-1185">Reference proteome</keyword>
<proteinExistence type="predicted"/>
<name>A0ABN9VK54_9DINO</name>
<evidence type="ECO:0000313" key="2">
    <source>
        <dbReference type="EMBL" id="CAK0872505.1"/>
    </source>
</evidence>
<feature type="transmembrane region" description="Helical" evidence="1">
    <location>
        <begin position="339"/>
        <end position="357"/>
    </location>
</feature>
<protein>
    <recommendedName>
        <fullName evidence="4">Cyclic nucleotide-binding domain-containing protein</fullName>
    </recommendedName>
</protein>
<reference evidence="2" key="1">
    <citation type="submission" date="2023-10" db="EMBL/GenBank/DDBJ databases">
        <authorList>
            <person name="Chen Y."/>
            <person name="Shah S."/>
            <person name="Dougan E. K."/>
            <person name="Thang M."/>
            <person name="Chan C."/>
        </authorList>
    </citation>
    <scope>NUCLEOTIDE SEQUENCE [LARGE SCALE GENOMIC DNA]</scope>
</reference>
<dbReference type="Gene3D" id="1.10.287.70">
    <property type="match status" value="1"/>
</dbReference>
<dbReference type="PANTHER" id="PTHR45689">
    <property type="entry name" value="I[[H]] CHANNEL, ISOFORM E"/>
    <property type="match status" value="1"/>
</dbReference>
<dbReference type="SUPFAM" id="SSF51206">
    <property type="entry name" value="cAMP-binding domain-like"/>
    <property type="match status" value="1"/>
</dbReference>